<sequence length="71" mass="8174">MIRRDPTCIIMTDADVQDVRDMMMKKRVVVAKMTTAKAGHRKSHSGQPYVAAEDARRQREAMSRDERLGLR</sequence>
<evidence type="ECO:0000256" key="1">
    <source>
        <dbReference type="SAM" id="MobiDB-lite"/>
    </source>
</evidence>
<gene>
    <name evidence="2" type="ORF">GLOTRDRAFT_115285</name>
</gene>
<protein>
    <submittedName>
        <fullName evidence="2">Uncharacterized protein</fullName>
    </submittedName>
</protein>
<organism evidence="2 3">
    <name type="scientific">Gloeophyllum trabeum (strain ATCC 11539 / FP-39264 / Madison 617)</name>
    <name type="common">Brown rot fungus</name>
    <dbReference type="NCBI Taxonomy" id="670483"/>
    <lineage>
        <taxon>Eukaryota</taxon>
        <taxon>Fungi</taxon>
        <taxon>Dikarya</taxon>
        <taxon>Basidiomycota</taxon>
        <taxon>Agaricomycotina</taxon>
        <taxon>Agaricomycetes</taxon>
        <taxon>Gloeophyllales</taxon>
        <taxon>Gloeophyllaceae</taxon>
        <taxon>Gloeophyllum</taxon>
    </lineage>
</organism>
<proteinExistence type="predicted"/>
<dbReference type="Proteomes" id="UP000030669">
    <property type="component" value="Unassembled WGS sequence"/>
</dbReference>
<dbReference type="GeneID" id="19300016"/>
<evidence type="ECO:0000313" key="2">
    <source>
        <dbReference type="EMBL" id="EPQ57296.1"/>
    </source>
</evidence>
<reference evidence="2 3" key="1">
    <citation type="journal article" date="2012" name="Science">
        <title>The Paleozoic origin of enzymatic lignin decomposition reconstructed from 31 fungal genomes.</title>
        <authorList>
            <person name="Floudas D."/>
            <person name="Binder M."/>
            <person name="Riley R."/>
            <person name="Barry K."/>
            <person name="Blanchette R.A."/>
            <person name="Henrissat B."/>
            <person name="Martinez A.T."/>
            <person name="Otillar R."/>
            <person name="Spatafora J.W."/>
            <person name="Yadav J.S."/>
            <person name="Aerts A."/>
            <person name="Benoit I."/>
            <person name="Boyd A."/>
            <person name="Carlson A."/>
            <person name="Copeland A."/>
            <person name="Coutinho P.M."/>
            <person name="de Vries R.P."/>
            <person name="Ferreira P."/>
            <person name="Findley K."/>
            <person name="Foster B."/>
            <person name="Gaskell J."/>
            <person name="Glotzer D."/>
            <person name="Gorecki P."/>
            <person name="Heitman J."/>
            <person name="Hesse C."/>
            <person name="Hori C."/>
            <person name="Igarashi K."/>
            <person name="Jurgens J.A."/>
            <person name="Kallen N."/>
            <person name="Kersten P."/>
            <person name="Kohler A."/>
            <person name="Kuees U."/>
            <person name="Kumar T.K.A."/>
            <person name="Kuo A."/>
            <person name="LaButti K."/>
            <person name="Larrondo L.F."/>
            <person name="Lindquist E."/>
            <person name="Ling A."/>
            <person name="Lombard V."/>
            <person name="Lucas S."/>
            <person name="Lundell T."/>
            <person name="Martin R."/>
            <person name="McLaughlin D.J."/>
            <person name="Morgenstern I."/>
            <person name="Morin E."/>
            <person name="Murat C."/>
            <person name="Nagy L.G."/>
            <person name="Nolan M."/>
            <person name="Ohm R.A."/>
            <person name="Patyshakuliyeva A."/>
            <person name="Rokas A."/>
            <person name="Ruiz-Duenas F.J."/>
            <person name="Sabat G."/>
            <person name="Salamov A."/>
            <person name="Samejima M."/>
            <person name="Schmutz J."/>
            <person name="Slot J.C."/>
            <person name="St John F."/>
            <person name="Stenlid J."/>
            <person name="Sun H."/>
            <person name="Sun S."/>
            <person name="Syed K."/>
            <person name="Tsang A."/>
            <person name="Wiebenga A."/>
            <person name="Young D."/>
            <person name="Pisabarro A."/>
            <person name="Eastwood D.C."/>
            <person name="Martin F."/>
            <person name="Cullen D."/>
            <person name="Grigoriev I.V."/>
            <person name="Hibbett D.S."/>
        </authorList>
    </citation>
    <scope>NUCLEOTIDE SEQUENCE [LARGE SCALE GENOMIC DNA]</scope>
    <source>
        <strain evidence="2 3">ATCC 11539</strain>
    </source>
</reference>
<dbReference type="eggNOG" id="ENOG502R191">
    <property type="taxonomic scope" value="Eukaryota"/>
</dbReference>
<dbReference type="EMBL" id="KB469299">
    <property type="protein sequence ID" value="EPQ57296.1"/>
    <property type="molecule type" value="Genomic_DNA"/>
</dbReference>
<dbReference type="HOGENOM" id="CLU_177956_1_0_1"/>
<dbReference type="KEGG" id="gtr:GLOTRDRAFT_115285"/>
<dbReference type="AlphaFoldDB" id="S7QBG5"/>
<dbReference type="OMA" id="MIPMTEM"/>
<feature type="compositionally biased region" description="Basic and acidic residues" evidence="1">
    <location>
        <begin position="53"/>
        <end position="71"/>
    </location>
</feature>
<dbReference type="OrthoDB" id="3182478at2759"/>
<evidence type="ECO:0000313" key="3">
    <source>
        <dbReference type="Proteomes" id="UP000030669"/>
    </source>
</evidence>
<dbReference type="RefSeq" id="XP_007864418.1">
    <property type="nucleotide sequence ID" value="XM_007866227.1"/>
</dbReference>
<feature type="region of interest" description="Disordered" evidence="1">
    <location>
        <begin position="34"/>
        <end position="71"/>
    </location>
</feature>
<keyword evidence="3" id="KW-1185">Reference proteome</keyword>
<name>S7QBG5_GLOTA</name>
<accession>S7QBG5</accession>